<evidence type="ECO:0000256" key="1">
    <source>
        <dbReference type="SAM" id="MobiDB-lite"/>
    </source>
</evidence>
<dbReference type="Proteomes" id="UP000231195">
    <property type="component" value="Unassembled WGS sequence"/>
</dbReference>
<sequence>MWKEKEKSGEIDELNAKDISGTTNAPIANNMPHKEPMIAEKLCHLFANTSFLPKIKDPFAPIP</sequence>
<dbReference type="EMBL" id="PFWZ01000187">
    <property type="protein sequence ID" value="PJA39258.1"/>
    <property type="molecule type" value="Genomic_DNA"/>
</dbReference>
<gene>
    <name evidence="2" type="ORF">CO179_05655</name>
</gene>
<evidence type="ECO:0000313" key="2">
    <source>
        <dbReference type="EMBL" id="PJA39258.1"/>
    </source>
</evidence>
<name>A0A2M7WZY1_UNCKA</name>
<feature type="compositionally biased region" description="Basic and acidic residues" evidence="1">
    <location>
        <begin position="1"/>
        <end position="16"/>
    </location>
</feature>
<evidence type="ECO:0000313" key="3">
    <source>
        <dbReference type="Proteomes" id="UP000231195"/>
    </source>
</evidence>
<reference evidence="3" key="1">
    <citation type="submission" date="2017-09" db="EMBL/GenBank/DDBJ databases">
        <title>Depth-based differentiation of microbial function through sediment-hosted aquifers and enrichment of novel symbionts in the deep terrestrial subsurface.</title>
        <authorList>
            <person name="Probst A.J."/>
            <person name="Ladd B."/>
            <person name="Jarett J.K."/>
            <person name="Geller-Mcgrath D.E."/>
            <person name="Sieber C.M.K."/>
            <person name="Emerson J.B."/>
            <person name="Anantharaman K."/>
            <person name="Thomas B.C."/>
            <person name="Malmstrom R."/>
            <person name="Stieglmeier M."/>
            <person name="Klingl A."/>
            <person name="Woyke T."/>
            <person name="Ryan C.M."/>
            <person name="Banfield J.F."/>
        </authorList>
    </citation>
    <scope>NUCLEOTIDE SEQUENCE [LARGE SCALE GENOMIC DNA]</scope>
</reference>
<dbReference type="AlphaFoldDB" id="A0A2M7WZY1"/>
<feature type="region of interest" description="Disordered" evidence="1">
    <location>
        <begin position="1"/>
        <end position="31"/>
    </location>
</feature>
<proteinExistence type="predicted"/>
<accession>A0A2M7WZY1</accession>
<protein>
    <submittedName>
        <fullName evidence="2">Uncharacterized protein</fullName>
    </submittedName>
</protein>
<organism evidence="2 3">
    <name type="scientific">candidate division WWE3 bacterium CG_4_9_14_3_um_filter_39_7</name>
    <dbReference type="NCBI Taxonomy" id="1975080"/>
    <lineage>
        <taxon>Bacteria</taxon>
        <taxon>Katanobacteria</taxon>
    </lineage>
</organism>
<comment type="caution">
    <text evidence="2">The sequence shown here is derived from an EMBL/GenBank/DDBJ whole genome shotgun (WGS) entry which is preliminary data.</text>
</comment>